<name>A0A8G2C075_DESNO</name>
<reference evidence="2 3" key="1">
    <citation type="submission" date="2016-10" db="EMBL/GenBank/DDBJ databases">
        <authorList>
            <person name="Varghese N."/>
            <person name="Submissions S."/>
        </authorList>
    </citation>
    <scope>NUCLEOTIDE SEQUENCE [LARGE SCALE GENOMIC DNA]</scope>
    <source>
        <strain evidence="2 3">DSM 1741</strain>
    </source>
</reference>
<dbReference type="RefSeq" id="WP_092188982.1">
    <property type="nucleotide sequence ID" value="NZ_FOTO01000001.1"/>
</dbReference>
<dbReference type="SUPFAM" id="SSF143120">
    <property type="entry name" value="YefM-like"/>
    <property type="match status" value="1"/>
</dbReference>
<gene>
    <name evidence="2" type="ORF">SAMN05421830_101529</name>
</gene>
<dbReference type="Proteomes" id="UP000199581">
    <property type="component" value="Unassembled WGS sequence"/>
</dbReference>
<dbReference type="OrthoDB" id="9814740at2"/>
<accession>A0A8G2C075</accession>
<dbReference type="EMBL" id="FOTO01000001">
    <property type="protein sequence ID" value="SFL31309.1"/>
    <property type="molecule type" value="Genomic_DNA"/>
</dbReference>
<proteinExistence type="inferred from homology"/>
<dbReference type="InterPro" id="IPR036165">
    <property type="entry name" value="YefM-like_sf"/>
</dbReference>
<evidence type="ECO:0000313" key="3">
    <source>
        <dbReference type="Proteomes" id="UP000199581"/>
    </source>
</evidence>
<evidence type="ECO:0000256" key="1">
    <source>
        <dbReference type="ARBA" id="ARBA00009981"/>
    </source>
</evidence>
<organism evidence="2 3">
    <name type="scientific">Desulfomicrobium norvegicum (strain DSM 1741 / NCIMB 8310)</name>
    <name type="common">Desulfovibrio baculatus (strain Norway 4)</name>
    <name type="synonym">Desulfovibrio desulfuricans (strain Norway 4)</name>
    <dbReference type="NCBI Taxonomy" id="52561"/>
    <lineage>
        <taxon>Bacteria</taxon>
        <taxon>Pseudomonadati</taxon>
        <taxon>Thermodesulfobacteriota</taxon>
        <taxon>Desulfovibrionia</taxon>
        <taxon>Desulfovibrionales</taxon>
        <taxon>Desulfomicrobiaceae</taxon>
        <taxon>Desulfomicrobium</taxon>
    </lineage>
</organism>
<evidence type="ECO:0000313" key="2">
    <source>
        <dbReference type="EMBL" id="SFL31309.1"/>
    </source>
</evidence>
<evidence type="ECO:0008006" key="4">
    <source>
        <dbReference type="Google" id="ProtNLM"/>
    </source>
</evidence>
<dbReference type="AlphaFoldDB" id="A0A8G2C075"/>
<keyword evidence="3" id="KW-1185">Reference proteome</keyword>
<comment type="similarity">
    <text evidence="1">Belongs to the phD/YefM antitoxin family.</text>
</comment>
<sequence>MSVITANEIKRRGVACIAESLVHAPEVAISVRGKNAYVVMSVEQYNHLRECELEAALLETRRDKAQGAIAHRSVAEHIESLGHE</sequence>
<comment type="caution">
    <text evidence="2">The sequence shown here is derived from an EMBL/GenBank/DDBJ whole genome shotgun (WGS) entry which is preliminary data.</text>
</comment>
<protein>
    <recommendedName>
        <fullName evidence="4">Antitoxin</fullName>
    </recommendedName>
</protein>